<dbReference type="GO" id="GO:0005886">
    <property type="term" value="C:plasma membrane"/>
    <property type="evidence" value="ECO:0007669"/>
    <property type="project" value="TreeGrafter"/>
</dbReference>
<keyword evidence="3" id="KW-1185">Reference proteome</keyword>
<keyword evidence="1" id="KW-0472">Membrane</keyword>
<evidence type="ECO:0000256" key="1">
    <source>
        <dbReference type="SAM" id="Phobius"/>
    </source>
</evidence>
<dbReference type="eggNOG" id="COG3238">
    <property type="taxonomic scope" value="Bacteria"/>
</dbReference>
<keyword evidence="1" id="KW-0812">Transmembrane</keyword>
<organism evidence="2 3">
    <name type="scientific">Succinatimonas hippei (strain DSM 22608 / JCM 16073 / KCTC 15190 / YIT 12066)</name>
    <dbReference type="NCBI Taxonomy" id="762983"/>
    <lineage>
        <taxon>Bacteria</taxon>
        <taxon>Pseudomonadati</taxon>
        <taxon>Pseudomonadota</taxon>
        <taxon>Gammaproteobacteria</taxon>
        <taxon>Aeromonadales</taxon>
        <taxon>Succinivibrionaceae</taxon>
        <taxon>Succinatimonas</taxon>
    </lineage>
</organism>
<evidence type="ECO:0008006" key="4">
    <source>
        <dbReference type="Google" id="ProtNLM"/>
    </source>
</evidence>
<dbReference type="Proteomes" id="UP000018458">
    <property type="component" value="Unassembled WGS sequence"/>
</dbReference>
<keyword evidence="1" id="KW-1133">Transmembrane helix</keyword>
<evidence type="ECO:0000313" key="3">
    <source>
        <dbReference type="Proteomes" id="UP000018458"/>
    </source>
</evidence>
<feature type="transmembrane region" description="Helical" evidence="1">
    <location>
        <begin position="201"/>
        <end position="219"/>
    </location>
</feature>
<dbReference type="PANTHER" id="PTHR34821">
    <property type="entry name" value="INNER MEMBRANE PROTEIN YDCZ"/>
    <property type="match status" value="1"/>
</dbReference>
<feature type="transmembrane region" description="Helical" evidence="1">
    <location>
        <begin position="104"/>
        <end position="131"/>
    </location>
</feature>
<feature type="transmembrane region" description="Helical" evidence="1">
    <location>
        <begin position="39"/>
        <end position="56"/>
    </location>
</feature>
<dbReference type="STRING" id="762983.HMPREF9444_01245"/>
<reference evidence="2 3" key="1">
    <citation type="submission" date="2011-01" db="EMBL/GenBank/DDBJ databases">
        <authorList>
            <person name="Weinstock G."/>
            <person name="Sodergren E."/>
            <person name="Clifton S."/>
            <person name="Fulton L."/>
            <person name="Fulton B."/>
            <person name="Courtney L."/>
            <person name="Fronick C."/>
            <person name="Harrison M."/>
            <person name="Strong C."/>
            <person name="Farmer C."/>
            <person name="Delahaunty K."/>
            <person name="Markovic C."/>
            <person name="Hall O."/>
            <person name="Minx P."/>
            <person name="Tomlinson C."/>
            <person name="Mitreva M."/>
            <person name="Hou S."/>
            <person name="Chen J."/>
            <person name="Wollam A."/>
            <person name="Pepin K.H."/>
            <person name="Johnson M."/>
            <person name="Bhonagiri V."/>
            <person name="Zhang X."/>
            <person name="Suruliraj S."/>
            <person name="Warren W."/>
            <person name="Chinwalla A."/>
            <person name="Mardis E.R."/>
            <person name="Wilson R.K."/>
        </authorList>
    </citation>
    <scope>NUCLEOTIDE SEQUENCE [LARGE SCALE GENOMIC DNA]</scope>
    <source>
        <strain evidence="3">DSM 22608 / JCM 16073 / KCTC 15190 / YIT 12066</strain>
    </source>
</reference>
<dbReference type="InterPro" id="IPR006750">
    <property type="entry name" value="YdcZ"/>
</dbReference>
<feature type="transmembrane region" description="Helical" evidence="1">
    <location>
        <begin position="143"/>
        <end position="163"/>
    </location>
</feature>
<feature type="transmembrane region" description="Helical" evidence="1">
    <location>
        <begin position="77"/>
        <end position="98"/>
    </location>
</feature>
<name>E8LKK2_SUCHY</name>
<protein>
    <recommendedName>
        <fullName evidence="4">DMT family transporter</fullName>
    </recommendedName>
</protein>
<dbReference type="PANTHER" id="PTHR34821:SF2">
    <property type="entry name" value="INNER MEMBRANE PROTEIN YDCZ"/>
    <property type="match status" value="1"/>
</dbReference>
<feature type="transmembrane region" description="Helical" evidence="1">
    <location>
        <begin position="7"/>
        <end position="27"/>
    </location>
</feature>
<comment type="caution">
    <text evidence="2">The sequence shown here is derived from an EMBL/GenBank/DDBJ whole genome shotgun (WGS) entry which is preliminary data.</text>
</comment>
<evidence type="ECO:0000313" key="2">
    <source>
        <dbReference type="EMBL" id="EFY06950.1"/>
    </source>
</evidence>
<gene>
    <name evidence="2" type="ORF">HMPREF9444_01245</name>
</gene>
<dbReference type="HOGENOM" id="CLU_068878_0_0_6"/>
<dbReference type="EMBL" id="AEVO01000062">
    <property type="protein sequence ID" value="EFY06950.1"/>
    <property type="molecule type" value="Genomic_DNA"/>
</dbReference>
<feature type="transmembrane region" description="Helical" evidence="1">
    <location>
        <begin position="169"/>
        <end position="189"/>
    </location>
</feature>
<dbReference type="Pfam" id="PF04657">
    <property type="entry name" value="DMT_YdcZ"/>
    <property type="match status" value="2"/>
</dbReference>
<proteinExistence type="predicted"/>
<accession>E8LKK2</accession>
<sequence length="220" mass="23868">MNYLGGLKTVLITMTGMILTGIVLDHFALLNVPHHPFDLNRAIGLCCVVLGIVLVFKLPQLIKSGQPVNFKLSEICLYPLGLFSGALMTLQSAINAVLSVKLNSLILTALFCMSLSLILFICIGFCTKPGLKNLWRLNVKGQYWILCGGFCGSFFVLCNAFLIPLLGAGAVSILCITGQLSCGLIIDHFGLLSAKQRKARFSQILGLIIILLGIIFIRLL</sequence>
<dbReference type="AlphaFoldDB" id="E8LKK2"/>